<dbReference type="PANTHER" id="PTHR43424">
    <property type="entry name" value="LOCUS PUTATIVE PROTEIN 1-RELATED"/>
    <property type="match status" value="1"/>
</dbReference>
<evidence type="ECO:0000256" key="1">
    <source>
        <dbReference type="SAM" id="Phobius"/>
    </source>
</evidence>
<sequence length="435" mass="49529">MSYKRNIASNFLTQIIASAIGFFTSIIVARALGPQDKGYAAYILLIFNLIGEYGHFGITSASTYFQKKTKYSAKEVYDTNITYLFIVFSIISLTIIILKSTGFFLVDYSWSLIIAGFSIVLCTFLNTILINFYVADERIPEANKCNLIMNFLKSILILILWIFGNLNVFTFVLCQFMPFIVSILILYKNLGITYNIGFNKQLLKSEFKFGIVIYLATLFIYLNYRMDQIFIKNMLGEQQLGIYSIAVSLAELLFLIPGSVGTAILGRLYNIKDNNKEKKYILSMTVKYTFYICLFIGILGIMMTPLIPYVYGKEFASAKSSTIILFIGIIFASIGKVSSSYFQSEGAPIIHMVITLITFLSNLLLNALFIPKWGIDGAAAASTISYILYGLVYVVFFKHKEDFKISDFFMFNKNDYNILIKNNPFLNRLRKRNKK</sequence>
<accession>A0A1L3NJX9</accession>
<evidence type="ECO:0000313" key="3">
    <source>
        <dbReference type="Proteomes" id="UP000182204"/>
    </source>
</evidence>
<feature type="transmembrane region" description="Helical" evidence="1">
    <location>
        <begin position="147"/>
        <end position="163"/>
    </location>
</feature>
<dbReference type="InterPro" id="IPR052556">
    <property type="entry name" value="PolySynth_Transporter"/>
</dbReference>
<protein>
    <submittedName>
        <fullName evidence="2">Polysaccharide biosynthesis family protein</fullName>
    </submittedName>
</protein>
<feature type="transmembrane region" description="Helical" evidence="1">
    <location>
        <begin position="377"/>
        <end position="396"/>
    </location>
</feature>
<feature type="transmembrane region" description="Helical" evidence="1">
    <location>
        <begin position="80"/>
        <end position="98"/>
    </location>
</feature>
<dbReference type="Pfam" id="PF13440">
    <property type="entry name" value="Polysacc_synt_3"/>
    <property type="match status" value="1"/>
</dbReference>
<keyword evidence="1" id="KW-1133">Transmembrane helix</keyword>
<reference evidence="2 3" key="1">
    <citation type="submission" date="2015-11" db="EMBL/GenBank/DDBJ databases">
        <authorList>
            <person name="Hill K.K."/>
            <person name="Shirey T.B."/>
            <person name="Raphael B."/>
            <person name="Daligault H.E."/>
            <person name="Davenport K.W."/>
            <person name="Bruce D.C."/>
            <person name="Foley B.T."/>
            <person name="Johnson S.L."/>
        </authorList>
    </citation>
    <scope>NUCLEOTIDE SEQUENCE [LARGE SCALE GENOMIC DNA]</scope>
    <source>
        <strain evidence="2 3">CDC_1632</strain>
    </source>
</reference>
<name>A0A1L3NJX9_CLOSG</name>
<dbReference type="EMBL" id="CP013243">
    <property type="protein sequence ID" value="APH16437.1"/>
    <property type="molecule type" value="Genomic_DNA"/>
</dbReference>
<dbReference type="STRING" id="413999.CBO3105"/>
<keyword evidence="1" id="KW-0472">Membrane</keyword>
<feature type="transmembrane region" description="Helical" evidence="1">
    <location>
        <begin position="39"/>
        <end position="59"/>
    </location>
</feature>
<feature type="transmembrane region" description="Helical" evidence="1">
    <location>
        <begin position="169"/>
        <end position="187"/>
    </location>
</feature>
<gene>
    <name evidence="2" type="ORF">NPD5_2824</name>
</gene>
<feature type="transmembrane region" description="Helical" evidence="1">
    <location>
        <begin position="110"/>
        <end position="135"/>
    </location>
</feature>
<feature type="transmembrane region" description="Helical" evidence="1">
    <location>
        <begin position="323"/>
        <end position="342"/>
    </location>
</feature>
<keyword evidence="1" id="KW-0812">Transmembrane</keyword>
<feature type="transmembrane region" description="Helical" evidence="1">
    <location>
        <begin position="244"/>
        <end position="269"/>
    </location>
</feature>
<dbReference type="CDD" id="cd13128">
    <property type="entry name" value="MATE_Wzx_like"/>
    <property type="match status" value="1"/>
</dbReference>
<feature type="transmembrane region" description="Helical" evidence="1">
    <location>
        <begin position="12"/>
        <end position="33"/>
    </location>
</feature>
<proteinExistence type="predicted"/>
<dbReference type="Proteomes" id="UP000182204">
    <property type="component" value="Chromosome"/>
</dbReference>
<feature type="transmembrane region" description="Helical" evidence="1">
    <location>
        <begin position="207"/>
        <end position="224"/>
    </location>
</feature>
<dbReference type="PANTHER" id="PTHR43424:SF1">
    <property type="entry name" value="LOCUS PUTATIVE PROTEIN 1-RELATED"/>
    <property type="match status" value="1"/>
</dbReference>
<dbReference type="RefSeq" id="WP_072586247.1">
    <property type="nucleotide sequence ID" value="NZ_CP013243.1"/>
</dbReference>
<feature type="transmembrane region" description="Helical" evidence="1">
    <location>
        <begin position="349"/>
        <end position="371"/>
    </location>
</feature>
<dbReference type="eggNOG" id="COG2244">
    <property type="taxonomic scope" value="Bacteria"/>
</dbReference>
<organism evidence="2 3">
    <name type="scientific">Clostridium sporogenes</name>
    <dbReference type="NCBI Taxonomy" id="1509"/>
    <lineage>
        <taxon>Bacteria</taxon>
        <taxon>Bacillati</taxon>
        <taxon>Bacillota</taxon>
        <taxon>Clostridia</taxon>
        <taxon>Eubacteriales</taxon>
        <taxon>Clostridiaceae</taxon>
        <taxon>Clostridium</taxon>
    </lineage>
</organism>
<dbReference type="AlphaFoldDB" id="A0A1L3NJX9"/>
<feature type="transmembrane region" description="Helical" evidence="1">
    <location>
        <begin position="290"/>
        <end position="311"/>
    </location>
</feature>
<evidence type="ECO:0000313" key="2">
    <source>
        <dbReference type="EMBL" id="APH16437.1"/>
    </source>
</evidence>